<reference evidence="8" key="2">
    <citation type="submission" date="2012-11" db="EMBL/GenBank/DDBJ databases">
        <authorList>
            <person name="Kuo A."/>
            <person name="Curtis B.A."/>
            <person name="Tanifuji G."/>
            <person name="Burki F."/>
            <person name="Gruber A."/>
            <person name="Irimia M."/>
            <person name="Maruyama S."/>
            <person name="Arias M.C."/>
            <person name="Ball S.G."/>
            <person name="Gile G.H."/>
            <person name="Hirakawa Y."/>
            <person name="Hopkins J.F."/>
            <person name="Rensing S.A."/>
            <person name="Schmutz J."/>
            <person name="Symeonidi A."/>
            <person name="Elias M."/>
            <person name="Eveleigh R.J."/>
            <person name="Herman E.K."/>
            <person name="Klute M.J."/>
            <person name="Nakayama T."/>
            <person name="Obornik M."/>
            <person name="Reyes-Prieto A."/>
            <person name="Armbrust E.V."/>
            <person name="Aves S.J."/>
            <person name="Beiko R.G."/>
            <person name="Coutinho P."/>
            <person name="Dacks J.B."/>
            <person name="Durnford D.G."/>
            <person name="Fast N.M."/>
            <person name="Green B.R."/>
            <person name="Grisdale C."/>
            <person name="Hempe F."/>
            <person name="Henrissat B."/>
            <person name="Hoppner M.P."/>
            <person name="Ishida K.-I."/>
            <person name="Kim E."/>
            <person name="Koreny L."/>
            <person name="Kroth P.G."/>
            <person name="Liu Y."/>
            <person name="Malik S.-B."/>
            <person name="Maier U.G."/>
            <person name="McRose D."/>
            <person name="Mock T."/>
            <person name="Neilson J.A."/>
            <person name="Onodera N.T."/>
            <person name="Poole A.M."/>
            <person name="Pritham E.J."/>
            <person name="Richards T.A."/>
            <person name="Rocap G."/>
            <person name="Roy S.W."/>
            <person name="Sarai C."/>
            <person name="Schaack S."/>
            <person name="Shirato S."/>
            <person name="Slamovits C.H."/>
            <person name="Spencer D.F."/>
            <person name="Suzuki S."/>
            <person name="Worden A.Z."/>
            <person name="Zauner S."/>
            <person name="Barry K."/>
            <person name="Bell C."/>
            <person name="Bharti A.K."/>
            <person name="Crow J.A."/>
            <person name="Grimwood J."/>
            <person name="Kramer R."/>
            <person name="Lindquist E."/>
            <person name="Lucas S."/>
            <person name="Salamov A."/>
            <person name="McFadden G.I."/>
            <person name="Lane C.E."/>
            <person name="Keeling P.J."/>
            <person name="Gray M.W."/>
            <person name="Grigoriev I.V."/>
            <person name="Archibald J.M."/>
        </authorList>
    </citation>
    <scope>NUCLEOTIDE SEQUENCE</scope>
    <source>
        <strain evidence="8">CCMP2712</strain>
    </source>
</reference>
<dbReference type="Proteomes" id="UP000011087">
    <property type="component" value="Unassembled WGS sequence"/>
</dbReference>
<evidence type="ECO:0000256" key="2">
    <source>
        <dbReference type="ARBA" id="ARBA00022840"/>
    </source>
</evidence>
<keyword evidence="4" id="KW-0808">Transferase</keyword>
<keyword evidence="4" id="KW-0418">Kinase</keyword>
<keyword evidence="8" id="KW-1185">Reference proteome</keyword>
<feature type="domain" description="Protein kinase" evidence="5">
    <location>
        <begin position="1"/>
        <end position="191"/>
    </location>
</feature>
<dbReference type="STRING" id="905079.L1JJB0"/>
<dbReference type="eggNOG" id="KOG0660">
    <property type="taxonomic scope" value="Eukaryota"/>
</dbReference>
<name>L1JJB0_GUITC</name>
<evidence type="ECO:0000256" key="1">
    <source>
        <dbReference type="ARBA" id="ARBA00022741"/>
    </source>
</evidence>
<evidence type="ECO:0000256" key="4">
    <source>
        <dbReference type="RuleBase" id="RU000304"/>
    </source>
</evidence>
<dbReference type="PROSITE" id="PS50011">
    <property type="entry name" value="PROTEIN_KINASE_DOM"/>
    <property type="match status" value="1"/>
</dbReference>
<sequence>VAERIGKGAYGGVWQATVLDTKEEVVVKVVWPDADLDPEDAKTESPREIAMMKLVGSHPNIVSMLGATADSTVIVFEEALTDLHVIIKKQHFQMILKCTTDILKGVEYLHSIRVVHRDLKPANILVFKDLTVKIGDFGLAREFVNDKMVVRDEVSTLWYRAPELIMGAESYSSKIDEWSVGVIALEMLNGQ</sequence>
<evidence type="ECO:0000313" key="6">
    <source>
        <dbReference type="EMBL" id="EKX48387.1"/>
    </source>
</evidence>
<dbReference type="SUPFAM" id="SSF56112">
    <property type="entry name" value="Protein kinase-like (PK-like)"/>
    <property type="match status" value="1"/>
</dbReference>
<dbReference type="InterPro" id="IPR000719">
    <property type="entry name" value="Prot_kinase_dom"/>
</dbReference>
<protein>
    <recommendedName>
        <fullName evidence="5">Protein kinase domain-containing protein</fullName>
    </recommendedName>
</protein>
<dbReference type="InterPro" id="IPR017441">
    <property type="entry name" value="Protein_kinase_ATP_BS"/>
</dbReference>
<proteinExistence type="inferred from homology"/>
<dbReference type="KEGG" id="gtt:GUITHDRAFT_60560"/>
<feature type="non-terminal residue" evidence="6">
    <location>
        <position position="1"/>
    </location>
</feature>
<organism evidence="6">
    <name type="scientific">Guillardia theta (strain CCMP2712)</name>
    <name type="common">Cryptophyte</name>
    <dbReference type="NCBI Taxonomy" id="905079"/>
    <lineage>
        <taxon>Eukaryota</taxon>
        <taxon>Cryptophyceae</taxon>
        <taxon>Pyrenomonadales</taxon>
        <taxon>Geminigeraceae</taxon>
        <taxon>Guillardia</taxon>
    </lineage>
</organism>
<dbReference type="EnsemblProtists" id="EKX48387">
    <property type="protein sequence ID" value="EKX48387"/>
    <property type="gene ID" value="GUITHDRAFT_60560"/>
</dbReference>
<dbReference type="GO" id="GO:0004674">
    <property type="term" value="F:protein serine/threonine kinase activity"/>
    <property type="evidence" value="ECO:0007669"/>
    <property type="project" value="UniProtKB-KW"/>
</dbReference>
<dbReference type="GO" id="GO:0005524">
    <property type="term" value="F:ATP binding"/>
    <property type="evidence" value="ECO:0007669"/>
    <property type="project" value="UniProtKB-UniRule"/>
</dbReference>
<dbReference type="Gene3D" id="1.10.510.10">
    <property type="entry name" value="Transferase(Phosphotransferase) domain 1"/>
    <property type="match status" value="1"/>
</dbReference>
<reference evidence="6 8" key="1">
    <citation type="journal article" date="2012" name="Nature">
        <title>Algal genomes reveal evolutionary mosaicism and the fate of nucleomorphs.</title>
        <authorList>
            <consortium name="DOE Joint Genome Institute"/>
            <person name="Curtis B.A."/>
            <person name="Tanifuji G."/>
            <person name="Burki F."/>
            <person name="Gruber A."/>
            <person name="Irimia M."/>
            <person name="Maruyama S."/>
            <person name="Arias M.C."/>
            <person name="Ball S.G."/>
            <person name="Gile G.H."/>
            <person name="Hirakawa Y."/>
            <person name="Hopkins J.F."/>
            <person name="Kuo A."/>
            <person name="Rensing S.A."/>
            <person name="Schmutz J."/>
            <person name="Symeonidi A."/>
            <person name="Elias M."/>
            <person name="Eveleigh R.J."/>
            <person name="Herman E.K."/>
            <person name="Klute M.J."/>
            <person name="Nakayama T."/>
            <person name="Obornik M."/>
            <person name="Reyes-Prieto A."/>
            <person name="Armbrust E.V."/>
            <person name="Aves S.J."/>
            <person name="Beiko R.G."/>
            <person name="Coutinho P."/>
            <person name="Dacks J.B."/>
            <person name="Durnford D.G."/>
            <person name="Fast N.M."/>
            <person name="Green B.R."/>
            <person name="Grisdale C.J."/>
            <person name="Hempel F."/>
            <person name="Henrissat B."/>
            <person name="Hoppner M.P."/>
            <person name="Ishida K."/>
            <person name="Kim E."/>
            <person name="Koreny L."/>
            <person name="Kroth P.G."/>
            <person name="Liu Y."/>
            <person name="Malik S.B."/>
            <person name="Maier U.G."/>
            <person name="McRose D."/>
            <person name="Mock T."/>
            <person name="Neilson J.A."/>
            <person name="Onodera N.T."/>
            <person name="Poole A.M."/>
            <person name="Pritham E.J."/>
            <person name="Richards T.A."/>
            <person name="Rocap G."/>
            <person name="Roy S.W."/>
            <person name="Sarai C."/>
            <person name="Schaack S."/>
            <person name="Shirato S."/>
            <person name="Slamovits C.H."/>
            <person name="Spencer D.F."/>
            <person name="Suzuki S."/>
            <person name="Worden A.Z."/>
            <person name="Zauner S."/>
            <person name="Barry K."/>
            <person name="Bell C."/>
            <person name="Bharti A.K."/>
            <person name="Crow J.A."/>
            <person name="Grimwood J."/>
            <person name="Kramer R."/>
            <person name="Lindquist E."/>
            <person name="Lucas S."/>
            <person name="Salamov A."/>
            <person name="McFadden G.I."/>
            <person name="Lane C.E."/>
            <person name="Keeling P.J."/>
            <person name="Gray M.W."/>
            <person name="Grigoriev I.V."/>
            <person name="Archibald J.M."/>
        </authorList>
    </citation>
    <scope>NUCLEOTIDE SEQUENCE</scope>
    <source>
        <strain evidence="6 8">CCMP2712</strain>
    </source>
</reference>
<reference evidence="7" key="3">
    <citation type="submission" date="2015-06" db="UniProtKB">
        <authorList>
            <consortium name="EnsemblProtists"/>
        </authorList>
    </citation>
    <scope>IDENTIFICATION</scope>
</reference>
<dbReference type="PROSITE" id="PS00107">
    <property type="entry name" value="PROTEIN_KINASE_ATP"/>
    <property type="match status" value="1"/>
</dbReference>
<feature type="non-terminal residue" evidence="6">
    <location>
        <position position="191"/>
    </location>
</feature>
<dbReference type="GeneID" id="17305008"/>
<accession>L1JJB0</accession>
<keyword evidence="4" id="KW-0723">Serine/threonine-protein kinase</keyword>
<dbReference type="OrthoDB" id="2914378at2759"/>
<evidence type="ECO:0000313" key="7">
    <source>
        <dbReference type="EnsemblProtists" id="EKX48387"/>
    </source>
</evidence>
<dbReference type="InterPro" id="IPR008271">
    <property type="entry name" value="Ser/Thr_kinase_AS"/>
</dbReference>
<dbReference type="InterPro" id="IPR011009">
    <property type="entry name" value="Kinase-like_dom_sf"/>
</dbReference>
<dbReference type="HOGENOM" id="CLU_000288_181_1_1"/>
<dbReference type="Gene3D" id="3.30.200.20">
    <property type="entry name" value="Phosphorylase Kinase, domain 1"/>
    <property type="match status" value="1"/>
</dbReference>
<dbReference type="PaxDb" id="55529-EKX48387"/>
<dbReference type="InterPro" id="IPR050117">
    <property type="entry name" value="MAPK"/>
</dbReference>
<gene>
    <name evidence="6" type="ORF">GUITHDRAFT_60560</name>
</gene>
<dbReference type="Pfam" id="PF00069">
    <property type="entry name" value="Pkinase"/>
    <property type="match status" value="1"/>
</dbReference>
<dbReference type="RefSeq" id="XP_005835367.1">
    <property type="nucleotide sequence ID" value="XM_005835310.1"/>
</dbReference>
<feature type="binding site" evidence="3">
    <location>
        <position position="28"/>
    </location>
    <ligand>
        <name>ATP</name>
        <dbReference type="ChEBI" id="CHEBI:30616"/>
    </ligand>
</feature>
<dbReference type="PROSITE" id="PS00108">
    <property type="entry name" value="PROTEIN_KINASE_ST"/>
    <property type="match status" value="1"/>
</dbReference>
<keyword evidence="2 3" id="KW-0067">ATP-binding</keyword>
<dbReference type="PANTHER" id="PTHR24055">
    <property type="entry name" value="MITOGEN-ACTIVATED PROTEIN KINASE"/>
    <property type="match status" value="1"/>
</dbReference>
<evidence type="ECO:0000259" key="5">
    <source>
        <dbReference type="PROSITE" id="PS50011"/>
    </source>
</evidence>
<keyword evidence="1 3" id="KW-0547">Nucleotide-binding</keyword>
<evidence type="ECO:0000313" key="8">
    <source>
        <dbReference type="Proteomes" id="UP000011087"/>
    </source>
</evidence>
<dbReference type="AlphaFoldDB" id="L1JJB0"/>
<evidence type="ECO:0000256" key="3">
    <source>
        <dbReference type="PROSITE-ProRule" id="PRU10141"/>
    </source>
</evidence>
<dbReference type="OMA" id="NRYEVQE"/>
<dbReference type="EMBL" id="JH992986">
    <property type="protein sequence ID" value="EKX48387.1"/>
    <property type="molecule type" value="Genomic_DNA"/>
</dbReference>
<dbReference type="SMART" id="SM00220">
    <property type="entry name" value="S_TKc"/>
    <property type="match status" value="1"/>
</dbReference>
<comment type="similarity">
    <text evidence="4">Belongs to the protein kinase superfamily.</text>
</comment>